<comment type="caution">
    <text evidence="11">The sequence shown here is derived from an EMBL/GenBank/DDBJ whole genome shotgun (WGS) entry which is preliminary data.</text>
</comment>
<dbReference type="SUPFAM" id="SSF53150">
    <property type="entry name" value="DNA repair protein MutS, domain II"/>
    <property type="match status" value="1"/>
</dbReference>
<dbReference type="Pfam" id="PF05192">
    <property type="entry name" value="MutS_III"/>
    <property type="match status" value="1"/>
</dbReference>
<dbReference type="Pfam" id="PF00488">
    <property type="entry name" value="MutS_V"/>
    <property type="match status" value="1"/>
</dbReference>
<dbReference type="InterPro" id="IPR007695">
    <property type="entry name" value="DNA_mismatch_repair_MutS-lik_N"/>
</dbReference>
<dbReference type="InterPro" id="IPR036187">
    <property type="entry name" value="DNA_mismatch_repair_MutS_sf"/>
</dbReference>
<dbReference type="Proteomes" id="UP001519308">
    <property type="component" value="Unassembled WGS sequence"/>
</dbReference>
<dbReference type="InterPro" id="IPR007860">
    <property type="entry name" value="DNA_mmatch_repair_MutS_con_dom"/>
</dbReference>
<evidence type="ECO:0000256" key="2">
    <source>
        <dbReference type="ARBA" id="ARBA00022741"/>
    </source>
</evidence>
<dbReference type="InterPro" id="IPR007696">
    <property type="entry name" value="DNA_mismatch_repair_MutS_core"/>
</dbReference>
<evidence type="ECO:0000256" key="7">
    <source>
        <dbReference type="HAMAP-Rule" id="MF_00096"/>
    </source>
</evidence>
<dbReference type="Gene3D" id="3.40.1170.10">
    <property type="entry name" value="DNA repair protein MutS, domain I"/>
    <property type="match status" value="1"/>
</dbReference>
<dbReference type="RefSeq" id="WP_021283985.1">
    <property type="nucleotide sequence ID" value="NZ_JAGGLL010000003.1"/>
</dbReference>
<gene>
    <name evidence="7" type="primary">mutS</name>
    <name evidence="11" type="ORF">J2Z44_000478</name>
</gene>
<dbReference type="PANTHER" id="PTHR11361">
    <property type="entry name" value="DNA MISMATCH REPAIR PROTEIN MUTS FAMILY MEMBER"/>
    <property type="match status" value="1"/>
</dbReference>
<accession>A0ABS4JYT4</accession>
<dbReference type="SMART" id="SM00533">
    <property type="entry name" value="MUTSd"/>
    <property type="match status" value="1"/>
</dbReference>
<evidence type="ECO:0000256" key="5">
    <source>
        <dbReference type="ARBA" id="ARBA00023125"/>
    </source>
</evidence>
<dbReference type="PROSITE" id="PS00486">
    <property type="entry name" value="DNA_MISMATCH_REPAIR_2"/>
    <property type="match status" value="1"/>
</dbReference>
<dbReference type="InterPro" id="IPR016151">
    <property type="entry name" value="DNA_mismatch_repair_MutS_N"/>
</dbReference>
<keyword evidence="4 7" id="KW-0067">ATP-binding</keyword>
<dbReference type="Gene3D" id="3.30.420.110">
    <property type="entry name" value="MutS, connector domain"/>
    <property type="match status" value="1"/>
</dbReference>
<evidence type="ECO:0000313" key="11">
    <source>
        <dbReference type="EMBL" id="MBP2020694.1"/>
    </source>
</evidence>
<keyword evidence="6 7" id="KW-0234">DNA repair</keyword>
<dbReference type="InterPro" id="IPR045076">
    <property type="entry name" value="MutS"/>
</dbReference>
<dbReference type="InterPro" id="IPR027417">
    <property type="entry name" value="P-loop_NTPase"/>
</dbReference>
<sequence>MALTPMMRQYLEVKDKCKDCILFFRLGDFYEMFFEDAQVASRELELTLTGRDCGLENKAPMCGVPFHAAENYISRLVSKGYKVAICEQVEDPAVAKGIVKRDIIKIVTPGTYTEGSFLQETKNNFIMSLYITEDEKVGICFCDISTGEFYCSETNYEESIIIDEICKFEPKEILLSEDLNNNIIKTIEERFSISLSRFSNAAFSSDTEKLQAQFKNFNEITLGQGVLKACNGLLGYILETQKISLTHIDEIELYNIFDYLTIDINSKRNLEIIESLRDKTKKGTLLWILDKTNTSMGARRLKSWVEKPLVIKEEIHHRQEAIEELVNNLPLMEDLKEALKQIYDIERLVGKISSKNINAKELVALKQSIGKIPSVKELLAAANSKLLINIYNNLDELEDIYELLDSSLLENPPLTIKEGNIIKDGYHKEVDELRVAKTNGKQWIAALENSERLDTGIKSLKVSYNKVFGYYIEITKANLSSIPEGKYIRKQTLSNAERFITPELKEMEDKILGAEDKLMALEYDLFVNVRDTIEVENHRMKNTAKLISELDCLYSLALISKENNYCKPNINNEGIITIEGGRHPVVEKMLPVNTFVDNETELDTKDNQLILITGPNMAGKSTYMRQVALITIMAQIGSFVPAKSANISICDKIFTRIGASDDLAGGKSTFMVEMWEVSNILKNATTRSLVLLDEVGRGTSTYDGLSIAWSVIEYICKTSTIRCKTLFATHYHELTKLEGEIPGVKNYSIAVKKIDNNIIFLRKIIRGGADESYGIEVGKLAGLPSEVINRAKEILQVLEDNNKECSSHNIIDNKKAYNEQLVDEDKNLEADSFKELSNRALSKKKNNKEDKSNNEVATALIKEEKLGPIQIGFEDIATKNLLEEIKAVDVLNMTPMEGFNKLYELINKAKKI</sequence>
<proteinExistence type="inferred from homology"/>
<dbReference type="Pfam" id="PF05190">
    <property type="entry name" value="MutS_IV"/>
    <property type="match status" value="1"/>
</dbReference>
<evidence type="ECO:0000256" key="1">
    <source>
        <dbReference type="ARBA" id="ARBA00006271"/>
    </source>
</evidence>
<comment type="similarity">
    <text evidence="1 7 9">Belongs to the DNA mismatch repair MutS family.</text>
</comment>
<dbReference type="CDD" id="cd03284">
    <property type="entry name" value="ABC_MutS1"/>
    <property type="match status" value="1"/>
</dbReference>
<dbReference type="InterPro" id="IPR000432">
    <property type="entry name" value="DNA_mismatch_repair_MutS_C"/>
</dbReference>
<dbReference type="InterPro" id="IPR005748">
    <property type="entry name" value="DNA_mismatch_repair_MutS"/>
</dbReference>
<evidence type="ECO:0000313" key="12">
    <source>
        <dbReference type="Proteomes" id="UP001519308"/>
    </source>
</evidence>
<keyword evidence="3 7" id="KW-0227">DNA damage</keyword>
<name>A0ABS4JYT4_9CLOT</name>
<dbReference type="NCBIfam" id="TIGR01070">
    <property type="entry name" value="mutS1"/>
    <property type="match status" value="1"/>
</dbReference>
<dbReference type="HAMAP" id="MF_00096">
    <property type="entry name" value="MutS"/>
    <property type="match status" value="1"/>
</dbReference>
<evidence type="ECO:0000256" key="8">
    <source>
        <dbReference type="NCBIfam" id="TIGR01070"/>
    </source>
</evidence>
<protein>
    <recommendedName>
        <fullName evidence="7 8">DNA mismatch repair protein MutS</fullName>
    </recommendedName>
</protein>
<dbReference type="InterPro" id="IPR017261">
    <property type="entry name" value="DNA_mismatch_repair_MutS/MSH"/>
</dbReference>
<keyword evidence="12" id="KW-1185">Reference proteome</keyword>
<feature type="domain" description="DNA mismatch repair proteins mutS family" evidence="10">
    <location>
        <begin position="688"/>
        <end position="704"/>
    </location>
</feature>
<keyword evidence="2 7" id="KW-0547">Nucleotide-binding</keyword>
<dbReference type="SUPFAM" id="SSF55271">
    <property type="entry name" value="DNA repair protein MutS, domain I"/>
    <property type="match status" value="1"/>
</dbReference>
<organism evidence="11 12">
    <name type="scientific">Clostridium punense</name>
    <dbReference type="NCBI Taxonomy" id="1054297"/>
    <lineage>
        <taxon>Bacteria</taxon>
        <taxon>Bacillati</taxon>
        <taxon>Bacillota</taxon>
        <taxon>Clostridia</taxon>
        <taxon>Eubacteriales</taxon>
        <taxon>Clostridiaceae</taxon>
        <taxon>Clostridium</taxon>
    </lineage>
</organism>
<evidence type="ECO:0000256" key="3">
    <source>
        <dbReference type="ARBA" id="ARBA00022763"/>
    </source>
</evidence>
<comment type="function">
    <text evidence="7">This protein is involved in the repair of mismatches in DNA. It is possible that it carries out the mismatch recognition step. This protein has a weak ATPase activity.</text>
</comment>
<evidence type="ECO:0000256" key="4">
    <source>
        <dbReference type="ARBA" id="ARBA00022840"/>
    </source>
</evidence>
<dbReference type="SUPFAM" id="SSF52540">
    <property type="entry name" value="P-loop containing nucleoside triphosphate hydrolases"/>
    <property type="match status" value="1"/>
</dbReference>
<dbReference type="EMBL" id="JAGGLL010000003">
    <property type="protein sequence ID" value="MBP2020694.1"/>
    <property type="molecule type" value="Genomic_DNA"/>
</dbReference>
<dbReference type="Pfam" id="PF01624">
    <property type="entry name" value="MutS_I"/>
    <property type="match status" value="1"/>
</dbReference>
<dbReference type="PIRSF" id="PIRSF037677">
    <property type="entry name" value="DNA_mis_repair_Msh6"/>
    <property type="match status" value="1"/>
</dbReference>
<dbReference type="InterPro" id="IPR007861">
    <property type="entry name" value="DNA_mismatch_repair_MutS_clamp"/>
</dbReference>
<dbReference type="PANTHER" id="PTHR11361:SF34">
    <property type="entry name" value="DNA MISMATCH REPAIR PROTEIN MSH1, MITOCHONDRIAL"/>
    <property type="match status" value="1"/>
</dbReference>
<dbReference type="Gene3D" id="3.40.50.300">
    <property type="entry name" value="P-loop containing nucleotide triphosphate hydrolases"/>
    <property type="match status" value="1"/>
</dbReference>
<evidence type="ECO:0000256" key="9">
    <source>
        <dbReference type="RuleBase" id="RU003756"/>
    </source>
</evidence>
<dbReference type="SUPFAM" id="SSF48334">
    <property type="entry name" value="DNA repair protein MutS, domain III"/>
    <property type="match status" value="1"/>
</dbReference>
<reference evidence="11 12" key="1">
    <citation type="submission" date="2021-03" db="EMBL/GenBank/DDBJ databases">
        <title>Genomic Encyclopedia of Type Strains, Phase IV (KMG-IV): sequencing the most valuable type-strain genomes for metagenomic binning, comparative biology and taxonomic classification.</title>
        <authorList>
            <person name="Goeker M."/>
        </authorList>
    </citation>
    <scope>NUCLEOTIDE SEQUENCE [LARGE SCALE GENOMIC DNA]</scope>
    <source>
        <strain evidence="11 12">DSM 28650</strain>
    </source>
</reference>
<dbReference type="Gene3D" id="1.10.1420.10">
    <property type="match status" value="2"/>
</dbReference>
<evidence type="ECO:0000259" key="10">
    <source>
        <dbReference type="PROSITE" id="PS00486"/>
    </source>
</evidence>
<feature type="binding site" evidence="7">
    <location>
        <begin position="614"/>
        <end position="621"/>
    </location>
    <ligand>
        <name>ATP</name>
        <dbReference type="ChEBI" id="CHEBI:30616"/>
    </ligand>
</feature>
<evidence type="ECO:0000256" key="6">
    <source>
        <dbReference type="ARBA" id="ARBA00023204"/>
    </source>
</evidence>
<keyword evidence="5 7" id="KW-0238">DNA-binding</keyword>
<dbReference type="Pfam" id="PF05188">
    <property type="entry name" value="MutS_II"/>
    <property type="match status" value="1"/>
</dbReference>
<dbReference type="NCBIfam" id="NF003810">
    <property type="entry name" value="PRK05399.1"/>
    <property type="match status" value="1"/>
</dbReference>
<dbReference type="SMART" id="SM00534">
    <property type="entry name" value="MUTSac"/>
    <property type="match status" value="1"/>
</dbReference>
<dbReference type="InterPro" id="IPR036678">
    <property type="entry name" value="MutS_con_dom_sf"/>
</dbReference>